<dbReference type="Proteomes" id="UP000824169">
    <property type="component" value="Unassembled WGS sequence"/>
</dbReference>
<evidence type="ECO:0000256" key="1">
    <source>
        <dbReference type="SAM" id="Phobius"/>
    </source>
</evidence>
<reference evidence="3" key="2">
    <citation type="journal article" date="2021" name="PeerJ">
        <title>Extensive microbial diversity within the chicken gut microbiome revealed by metagenomics and culture.</title>
        <authorList>
            <person name="Gilroy R."/>
            <person name="Ravi A."/>
            <person name="Getino M."/>
            <person name="Pursley I."/>
            <person name="Horton D.L."/>
            <person name="Alikhan N.F."/>
            <person name="Baker D."/>
            <person name="Gharbi K."/>
            <person name="Hall N."/>
            <person name="Watson M."/>
            <person name="Adriaenssens E.M."/>
            <person name="Foster-Nyarko E."/>
            <person name="Jarju S."/>
            <person name="Secka A."/>
            <person name="Antonio M."/>
            <person name="Oren A."/>
            <person name="Chaudhuri R.R."/>
            <person name="La Ragione R."/>
            <person name="Hildebrand F."/>
            <person name="Pallen M.J."/>
        </authorList>
    </citation>
    <scope>NUCLEOTIDE SEQUENCE</scope>
    <source>
        <strain evidence="3">CHK188-20938</strain>
    </source>
</reference>
<dbReference type="AlphaFoldDB" id="A0A9D1P4S8"/>
<dbReference type="PANTHER" id="PTHR34351">
    <property type="entry name" value="SLR1927 PROTEIN-RELATED"/>
    <property type="match status" value="1"/>
</dbReference>
<feature type="transmembrane region" description="Helical" evidence="1">
    <location>
        <begin position="29"/>
        <end position="47"/>
    </location>
</feature>
<gene>
    <name evidence="3" type="ORF">IAB71_09910</name>
</gene>
<keyword evidence="1" id="KW-0812">Transmembrane</keyword>
<feature type="domain" description="DUF58" evidence="2">
    <location>
        <begin position="189"/>
        <end position="294"/>
    </location>
</feature>
<name>A0A9D1P4S8_9FIRM</name>
<accession>A0A9D1P4S8</accession>
<keyword evidence="1" id="KW-1133">Transmembrane helix</keyword>
<proteinExistence type="predicted"/>
<dbReference type="EMBL" id="DVOO01000029">
    <property type="protein sequence ID" value="HIV26072.1"/>
    <property type="molecule type" value="Genomic_DNA"/>
</dbReference>
<dbReference type="Pfam" id="PF01882">
    <property type="entry name" value="DUF58"/>
    <property type="match status" value="1"/>
</dbReference>
<organism evidence="3 4">
    <name type="scientific">Candidatus Scatomonas pullistercoris</name>
    <dbReference type="NCBI Taxonomy" id="2840920"/>
    <lineage>
        <taxon>Bacteria</taxon>
        <taxon>Bacillati</taxon>
        <taxon>Bacillota</taxon>
        <taxon>Clostridia</taxon>
        <taxon>Lachnospirales</taxon>
        <taxon>Lachnospiraceae</taxon>
        <taxon>Lachnospiraceae incertae sedis</taxon>
        <taxon>Candidatus Scatomonas</taxon>
    </lineage>
</organism>
<evidence type="ECO:0000259" key="2">
    <source>
        <dbReference type="Pfam" id="PF01882"/>
    </source>
</evidence>
<sequence>MKGLLLLAAAGFTWYLAGMYHLFSLMALAVTELLILAAMFVVSRFLGRRFRARFSREFLVAEKGREAECPVKTEYTGRFPPGRCRLRVECRYWQEEPQLRKVPVGKAEERLSLQAAWCGMLHLRLLRGTVTDPLDLFRSRIRTGGELRIAVLPPPRAVRVEAAGSFPERPGAEGILLPAQKNGEGEFRQIREYAPGDPSRRIHWKQSARNDRLLVRECQPEEEKTVLLHLDLQSGEHVTARRLDAFMEILSAVLNGLIEGQASVQLVWKKGRKEAYSQRADNREAVQEILLWLCGREEDIKEISGAPALCGQGLWLGLDLRLTLNGKELFAFSEEGYAEELERLVLCL</sequence>
<comment type="caution">
    <text evidence="3">The sequence shown here is derived from an EMBL/GenBank/DDBJ whole genome shotgun (WGS) entry which is preliminary data.</text>
</comment>
<protein>
    <submittedName>
        <fullName evidence="3">DUF58 domain-containing protein</fullName>
    </submittedName>
</protein>
<evidence type="ECO:0000313" key="3">
    <source>
        <dbReference type="EMBL" id="HIV26072.1"/>
    </source>
</evidence>
<evidence type="ECO:0000313" key="4">
    <source>
        <dbReference type="Proteomes" id="UP000824169"/>
    </source>
</evidence>
<keyword evidence="1" id="KW-0472">Membrane</keyword>
<dbReference type="PANTHER" id="PTHR34351:SF1">
    <property type="entry name" value="SLR1927 PROTEIN"/>
    <property type="match status" value="1"/>
</dbReference>
<reference evidence="3" key="1">
    <citation type="submission" date="2020-10" db="EMBL/GenBank/DDBJ databases">
        <authorList>
            <person name="Gilroy R."/>
        </authorList>
    </citation>
    <scope>NUCLEOTIDE SEQUENCE</scope>
    <source>
        <strain evidence="3">CHK188-20938</strain>
    </source>
</reference>
<dbReference type="InterPro" id="IPR002881">
    <property type="entry name" value="DUF58"/>
</dbReference>